<dbReference type="InterPro" id="IPR015679">
    <property type="entry name" value="PLipase_D_fam"/>
</dbReference>
<dbReference type="Pfam" id="PF00614">
    <property type="entry name" value="PLDc"/>
    <property type="match status" value="1"/>
</dbReference>
<keyword evidence="3" id="KW-0378">Hydrolase</keyword>
<feature type="non-terminal residue" evidence="8">
    <location>
        <position position="1"/>
    </location>
</feature>
<dbReference type="PANTHER" id="PTHR18896:SF57">
    <property type="entry name" value="PHOSPHOLIPASE D1"/>
    <property type="match status" value="1"/>
</dbReference>
<protein>
    <recommendedName>
        <fullName evidence="1">phospholipase D</fullName>
        <ecNumber evidence="1">3.1.4.4</ecNumber>
    </recommendedName>
</protein>
<evidence type="ECO:0000256" key="1">
    <source>
        <dbReference type="ARBA" id="ARBA00012027"/>
    </source>
</evidence>
<evidence type="ECO:0000256" key="3">
    <source>
        <dbReference type="ARBA" id="ARBA00022801"/>
    </source>
</evidence>
<name>A0ABV0ZY96_9TELE</name>
<reference evidence="8 9" key="1">
    <citation type="submission" date="2021-06" db="EMBL/GenBank/DDBJ databases">
        <authorList>
            <person name="Palmer J.M."/>
        </authorList>
    </citation>
    <scope>NUCLEOTIDE SEQUENCE [LARGE SCALE GENOMIC DNA]</scope>
    <source>
        <strain evidence="8 9">AS_MEX2019</strain>
        <tissue evidence="8">Muscle</tissue>
    </source>
</reference>
<dbReference type="SUPFAM" id="SSF56024">
    <property type="entry name" value="Phospholipase D/nuclease"/>
    <property type="match status" value="2"/>
</dbReference>
<evidence type="ECO:0000256" key="6">
    <source>
        <dbReference type="SAM" id="MobiDB-lite"/>
    </source>
</evidence>
<organism evidence="8 9">
    <name type="scientific">Ameca splendens</name>
    <dbReference type="NCBI Taxonomy" id="208324"/>
    <lineage>
        <taxon>Eukaryota</taxon>
        <taxon>Metazoa</taxon>
        <taxon>Chordata</taxon>
        <taxon>Craniata</taxon>
        <taxon>Vertebrata</taxon>
        <taxon>Euteleostomi</taxon>
        <taxon>Actinopterygii</taxon>
        <taxon>Neopterygii</taxon>
        <taxon>Teleostei</taxon>
        <taxon>Neoteleostei</taxon>
        <taxon>Acanthomorphata</taxon>
        <taxon>Ovalentaria</taxon>
        <taxon>Atherinomorphae</taxon>
        <taxon>Cyprinodontiformes</taxon>
        <taxon>Goodeidae</taxon>
        <taxon>Ameca</taxon>
    </lineage>
</organism>
<dbReference type="PANTHER" id="PTHR18896">
    <property type="entry name" value="PHOSPHOLIPASE D"/>
    <property type="match status" value="1"/>
</dbReference>
<keyword evidence="4" id="KW-0442">Lipid degradation</keyword>
<gene>
    <name evidence="8" type="primary">PLD1_3</name>
    <name evidence="8" type="ORF">AMECASPLE_017712</name>
</gene>
<dbReference type="Proteomes" id="UP001469553">
    <property type="component" value="Unassembled WGS sequence"/>
</dbReference>
<comment type="caution">
    <text evidence="8">The sequence shown here is derived from an EMBL/GenBank/DDBJ whole genome shotgun (WGS) entry which is preliminary data.</text>
</comment>
<evidence type="ECO:0000256" key="4">
    <source>
        <dbReference type="ARBA" id="ARBA00022963"/>
    </source>
</evidence>
<feature type="region of interest" description="Disordered" evidence="6">
    <location>
        <begin position="125"/>
        <end position="154"/>
    </location>
</feature>
<evidence type="ECO:0000313" key="8">
    <source>
        <dbReference type="EMBL" id="MEQ2311232.1"/>
    </source>
</evidence>
<evidence type="ECO:0000259" key="7">
    <source>
        <dbReference type="PROSITE" id="PS50035"/>
    </source>
</evidence>
<evidence type="ECO:0000256" key="2">
    <source>
        <dbReference type="ARBA" id="ARBA00022737"/>
    </source>
</evidence>
<dbReference type="InterPro" id="IPR001736">
    <property type="entry name" value="PLipase_D/transphosphatidylase"/>
</dbReference>
<keyword evidence="9" id="KW-1185">Reference proteome</keyword>
<dbReference type="EC" id="3.1.4.4" evidence="1"/>
<feature type="domain" description="PLD phosphodiesterase" evidence="7">
    <location>
        <begin position="77"/>
        <end position="104"/>
    </location>
</feature>
<keyword evidence="2" id="KW-0677">Repeat</keyword>
<accession>A0ABV0ZY96</accession>
<sequence>LSPEIFLKRPVVEGNRWRLDCILKRKAQQGVRIFVMLYKEVELALGINSGYSKRTLMHLHPNIKVMRHPDHVSSSVYLWAHHEKIVVIDQSVAFVGGIDLAYGRWDDKEHRLTDVGSVTRSVALEQAGSTSSPPVSAADGISQSNGRTTPHSESMEFTKLKGVGRSRMVRFSLYRHIQKHTLQHMDSVSSVDSADSGSVKSLKTGVGELQGNTRFWHGKDYCNFVYKDWIQLEKPFDDFIDRYTTPRMPWHDIASVVHGRGARDVARHFIQRWNFTKIMKPKYRSLSYPFLLPKSHSSADELKYQVPGCVNAKVQVREK</sequence>
<proteinExistence type="predicted"/>
<dbReference type="SMART" id="SM00155">
    <property type="entry name" value="PLDc"/>
    <property type="match status" value="1"/>
</dbReference>
<keyword evidence="5" id="KW-0443">Lipid metabolism</keyword>
<evidence type="ECO:0000313" key="9">
    <source>
        <dbReference type="Proteomes" id="UP001469553"/>
    </source>
</evidence>
<evidence type="ECO:0000256" key="5">
    <source>
        <dbReference type="ARBA" id="ARBA00023098"/>
    </source>
</evidence>
<feature type="compositionally biased region" description="Polar residues" evidence="6">
    <location>
        <begin position="141"/>
        <end position="152"/>
    </location>
</feature>
<dbReference type="Gene3D" id="3.30.870.10">
    <property type="entry name" value="Endonuclease Chain A"/>
    <property type="match status" value="2"/>
</dbReference>
<dbReference type="EMBL" id="JAHRIP010076576">
    <property type="protein sequence ID" value="MEQ2311232.1"/>
    <property type="molecule type" value="Genomic_DNA"/>
</dbReference>
<dbReference type="PROSITE" id="PS50035">
    <property type="entry name" value="PLD"/>
    <property type="match status" value="1"/>
</dbReference>